<protein>
    <submittedName>
        <fullName evidence="3">DUF262 domain-containing protein</fullName>
    </submittedName>
</protein>
<evidence type="ECO:0000259" key="2">
    <source>
        <dbReference type="Pfam" id="PF03235"/>
    </source>
</evidence>
<dbReference type="Proteomes" id="UP001276398">
    <property type="component" value="Unassembled WGS sequence"/>
</dbReference>
<dbReference type="PANTHER" id="PTHR35149:SF2">
    <property type="entry name" value="DUF262 DOMAIN-CONTAINING PROTEIN"/>
    <property type="match status" value="1"/>
</dbReference>
<evidence type="ECO:0000256" key="1">
    <source>
        <dbReference type="SAM" id="MobiDB-lite"/>
    </source>
</evidence>
<gene>
    <name evidence="3" type="ORF">R7V77_02860</name>
</gene>
<dbReference type="PANTHER" id="PTHR35149">
    <property type="entry name" value="SLL5132 PROTEIN"/>
    <property type="match status" value="1"/>
</dbReference>
<name>A0AAJ2P8R3_9BACT</name>
<organism evidence="3 4">
    <name type="scientific">Mesomycoplasma ovipneumoniae</name>
    <dbReference type="NCBI Taxonomy" id="29562"/>
    <lineage>
        <taxon>Bacteria</taxon>
        <taxon>Bacillati</taxon>
        <taxon>Mycoplasmatota</taxon>
        <taxon>Mycoplasmoidales</taxon>
        <taxon>Metamycoplasmataceae</taxon>
        <taxon>Mesomycoplasma</taxon>
    </lineage>
</organism>
<dbReference type="Pfam" id="PF03235">
    <property type="entry name" value="GmrSD_N"/>
    <property type="match status" value="1"/>
</dbReference>
<feature type="region of interest" description="Disordered" evidence="1">
    <location>
        <begin position="296"/>
        <end position="316"/>
    </location>
</feature>
<dbReference type="RefSeq" id="WP_318082589.1">
    <property type="nucleotide sequence ID" value="NZ_JAWPEX010000006.1"/>
</dbReference>
<dbReference type="EMBL" id="JAWPEX010000006">
    <property type="protein sequence ID" value="MDW2898259.1"/>
    <property type="molecule type" value="Genomic_DNA"/>
</dbReference>
<sequence>MAKKKANQNGNIAKNNNLIPWSVGTAIFTYIKPFIEDLGPIINKKHLDYKVEDTNKIVACSKFAHEKITTKDIQVKKHISWTTFRQRVEILEPLQIISMNEKDNSLIRLKIKKDLANFYKQNRDEWDGNSTFRHDHIKNIALDLFEKFISSFKKANKVIDKKLNLICFNLLLSFDGLYLNSKYKEILVKNSGKNDAVIKGAIESFGSFWKPIMEDIKSDKERSSFIISKIENYLQKTIEILEEDEIENSQNLVVNSKVKNNESKFIKTEDLEIKDEKLNKNNSEVLNIKDEFEVAEVKDEDEDEDEDVNEDDEPTKSKTSIDKILINEIMKAEIKKNYFKNDNNINLAREKSKNVSSETITVQEYLQKFHEYKIYLPFFQRNYTWDPGLIANFFDLIFKEFDTQEDFLFLNTIIFAEKKASEGFWIVDGQQRTVSILLILISILKMASHPDENIFLEQSSIYQTISKILENFSKNNSQYTPLLNFFKNNEKMDNTIFSRNIQKILKKLLEIKTNKNSVDWINDFTNFILKKILLTLIRISEIKDKQFAKLFISINVQSKPIDVVDLITSRVNEESQQEQIPYVKLIQQYFGGEKENKKKLGAFLQNQQYFIEDEFNTQNTENNLFSLYQQLDNLLNKWTNNKALTKETLEEFVKKILVFEYAYVGHINFLSSKKDITDNDSIKVLIQKFKEIIHRNELAFINLQINTISKKGANNPYSLIIQSAIKEFEIFDGNLDLTEKKENLELFSSVLFQIEKSKIIYYSNFRSKSLRKPIYTMLSQQKNNPIFLKNDNELYHKLVESPTNASDDVNFENFIAFIDKEGKNDKNLKKNVILRVRISLRKNGEIHPKYKKHFETEFTSQLTNLYNNTDDPISVDHFFPQKPSKDYNIGFLINNDKSYQEKYNKIVQKVGNLILLHKDTNSRKQNKNSEPICQNIQDVLIQGAVDKNGSSKLESLCPKDRSKALYYKIDPADKDPKNLEKYKEDFKKIEELIDKRTEQIFEIYFEIFFNKREKTK</sequence>
<evidence type="ECO:0000313" key="4">
    <source>
        <dbReference type="Proteomes" id="UP001276398"/>
    </source>
</evidence>
<dbReference type="InterPro" id="IPR004919">
    <property type="entry name" value="GmrSD_N"/>
</dbReference>
<evidence type="ECO:0000313" key="3">
    <source>
        <dbReference type="EMBL" id="MDW2898259.1"/>
    </source>
</evidence>
<feature type="domain" description="GmrSD restriction endonucleases N-terminal" evidence="2">
    <location>
        <begin position="368"/>
        <end position="570"/>
    </location>
</feature>
<accession>A0AAJ2P8R3</accession>
<proteinExistence type="predicted"/>
<comment type="caution">
    <text evidence="3">The sequence shown here is derived from an EMBL/GenBank/DDBJ whole genome shotgun (WGS) entry which is preliminary data.</text>
</comment>
<feature type="compositionally biased region" description="Acidic residues" evidence="1">
    <location>
        <begin position="298"/>
        <end position="313"/>
    </location>
</feature>
<reference evidence="3" key="1">
    <citation type="submission" date="2023-10" db="EMBL/GenBank/DDBJ databases">
        <title>Genome sequences of Mycoplasma ovipneumoniae isolated from goats.</title>
        <authorList>
            <person name="Spergser J."/>
        </authorList>
    </citation>
    <scope>NUCLEOTIDE SEQUENCE</scope>
    <source>
        <strain evidence="3">279</strain>
    </source>
</reference>
<dbReference type="AlphaFoldDB" id="A0AAJ2P8R3"/>